<accession>A0A2C9D4E3</accession>
<organism evidence="4 5">
    <name type="scientific">Hartmannibacter diazotrophicus</name>
    <dbReference type="NCBI Taxonomy" id="1482074"/>
    <lineage>
        <taxon>Bacteria</taxon>
        <taxon>Pseudomonadati</taxon>
        <taxon>Pseudomonadota</taxon>
        <taxon>Alphaproteobacteria</taxon>
        <taxon>Hyphomicrobiales</taxon>
        <taxon>Pleomorphomonadaceae</taxon>
        <taxon>Hartmannibacter</taxon>
    </lineage>
</organism>
<dbReference type="PRINTS" id="PR00081">
    <property type="entry name" value="GDHRDH"/>
</dbReference>
<dbReference type="EC" id="1.-.-.-" evidence="4"/>
<protein>
    <submittedName>
        <fullName evidence="4">Putative oxidoreductase SadH</fullName>
        <ecNumber evidence="4">1.-.-.-</ecNumber>
    </submittedName>
</protein>
<dbReference type="Gene3D" id="3.40.50.720">
    <property type="entry name" value="NAD(P)-binding Rossmann-like Domain"/>
    <property type="match status" value="1"/>
</dbReference>
<evidence type="ECO:0000313" key="4">
    <source>
        <dbReference type="EMBL" id="SON55182.1"/>
    </source>
</evidence>
<evidence type="ECO:0000256" key="2">
    <source>
        <dbReference type="ARBA" id="ARBA00023002"/>
    </source>
</evidence>
<name>A0A2C9D4E3_9HYPH</name>
<keyword evidence="5" id="KW-1185">Reference proteome</keyword>
<gene>
    <name evidence="4" type="primary">sadH_3</name>
    <name evidence="4" type="ORF">HDIA_1641</name>
</gene>
<dbReference type="SUPFAM" id="SSF51735">
    <property type="entry name" value="NAD(P)-binding Rossmann-fold domains"/>
    <property type="match status" value="1"/>
</dbReference>
<keyword evidence="2 4" id="KW-0560">Oxidoreductase</keyword>
<dbReference type="CDD" id="cd05374">
    <property type="entry name" value="17beta-HSD-like_SDR_c"/>
    <property type="match status" value="1"/>
</dbReference>
<evidence type="ECO:0000313" key="5">
    <source>
        <dbReference type="Proteomes" id="UP000223606"/>
    </source>
</evidence>
<dbReference type="OrthoDB" id="9793825at2"/>
<dbReference type="PRINTS" id="PR00080">
    <property type="entry name" value="SDRFAMILY"/>
</dbReference>
<sequence>MSKTWFITGAARGFGRLWAEGALTRGDRVAVSVRNPDAIADLVTRFGELVLPLRLDVTDRDAVFEAVASAHRHFGRLDVILSNAGYGLMGAVEETSFAEMKAIFETNVFGTISLVQAALPFLRQQGSGHILPVSSLAGLVAVPTAGIYEATKFAIEGFAEALAAEVGAFGVRTTIIEPGAYATDFLSGTSLKTAAPMAIYNKVRDDLAQMLTAEMLGDPAATWPAIAHVVDFENPPLRLILGDNLSMLRQIYGERMKTWETWEDVSKAAQGSGRA</sequence>
<dbReference type="AlphaFoldDB" id="A0A2C9D4E3"/>
<dbReference type="KEGG" id="hdi:HDIA_1641"/>
<reference evidence="5" key="1">
    <citation type="submission" date="2017-09" db="EMBL/GenBank/DDBJ databases">
        <title>Genome sequence of Nannocystis excedens DSM 71.</title>
        <authorList>
            <person name="Blom J."/>
        </authorList>
    </citation>
    <scope>NUCLEOTIDE SEQUENCE [LARGE SCALE GENOMIC DNA]</scope>
    <source>
        <strain evidence="5">type strain: E19</strain>
    </source>
</reference>
<dbReference type="GO" id="GO:0016491">
    <property type="term" value="F:oxidoreductase activity"/>
    <property type="evidence" value="ECO:0007669"/>
    <property type="project" value="UniProtKB-KW"/>
</dbReference>
<dbReference type="PANTHER" id="PTHR43976">
    <property type="entry name" value="SHORT CHAIN DEHYDROGENASE"/>
    <property type="match status" value="1"/>
</dbReference>
<comment type="similarity">
    <text evidence="1 3">Belongs to the short-chain dehydrogenases/reductases (SDR) family.</text>
</comment>
<dbReference type="InterPro" id="IPR051911">
    <property type="entry name" value="SDR_oxidoreductase"/>
</dbReference>
<evidence type="ECO:0000256" key="1">
    <source>
        <dbReference type="ARBA" id="ARBA00006484"/>
    </source>
</evidence>
<evidence type="ECO:0000256" key="3">
    <source>
        <dbReference type="RuleBase" id="RU000363"/>
    </source>
</evidence>
<dbReference type="RefSeq" id="WP_099555734.1">
    <property type="nucleotide sequence ID" value="NZ_LT960614.1"/>
</dbReference>
<dbReference type="InterPro" id="IPR002347">
    <property type="entry name" value="SDR_fam"/>
</dbReference>
<dbReference type="InterPro" id="IPR036291">
    <property type="entry name" value="NAD(P)-bd_dom_sf"/>
</dbReference>
<dbReference type="EMBL" id="LT960614">
    <property type="protein sequence ID" value="SON55182.1"/>
    <property type="molecule type" value="Genomic_DNA"/>
</dbReference>
<dbReference type="PANTHER" id="PTHR43976:SF16">
    <property type="entry name" value="SHORT-CHAIN DEHYDROGENASE_REDUCTASE FAMILY PROTEIN"/>
    <property type="match status" value="1"/>
</dbReference>
<dbReference type="NCBIfam" id="NF006114">
    <property type="entry name" value="PRK08263.1"/>
    <property type="match status" value="1"/>
</dbReference>
<dbReference type="Proteomes" id="UP000223606">
    <property type="component" value="Chromosome 1"/>
</dbReference>
<dbReference type="Pfam" id="PF00106">
    <property type="entry name" value="adh_short"/>
    <property type="match status" value="1"/>
</dbReference>
<proteinExistence type="inferred from homology"/>